<keyword evidence="2 6" id="KW-0812">Transmembrane</keyword>
<evidence type="ECO:0000256" key="5">
    <source>
        <dbReference type="SAM" id="MobiDB-lite"/>
    </source>
</evidence>
<evidence type="ECO:0000256" key="1">
    <source>
        <dbReference type="ARBA" id="ARBA00004141"/>
    </source>
</evidence>
<comment type="subcellular location">
    <subcellularLocation>
        <location evidence="1">Membrane</location>
        <topology evidence="1">Multi-pass membrane protein</topology>
    </subcellularLocation>
</comment>
<evidence type="ECO:0000256" key="3">
    <source>
        <dbReference type="ARBA" id="ARBA00022989"/>
    </source>
</evidence>
<feature type="transmembrane region" description="Helical" evidence="6">
    <location>
        <begin position="225"/>
        <end position="246"/>
    </location>
</feature>
<name>A0A9P4HQ26_9PEZI</name>
<feature type="transmembrane region" description="Helical" evidence="6">
    <location>
        <begin position="422"/>
        <end position="441"/>
    </location>
</feature>
<feature type="transmembrane region" description="Helical" evidence="6">
    <location>
        <begin position="167"/>
        <end position="190"/>
    </location>
</feature>
<accession>A0A9P4HQ26</accession>
<feature type="region of interest" description="Disordered" evidence="5">
    <location>
        <begin position="262"/>
        <end position="304"/>
    </location>
</feature>
<feature type="transmembrane region" description="Helical" evidence="6">
    <location>
        <begin position="487"/>
        <end position="507"/>
    </location>
</feature>
<dbReference type="AlphaFoldDB" id="A0A9P4HQ26"/>
<dbReference type="InterPro" id="IPR011701">
    <property type="entry name" value="MFS"/>
</dbReference>
<feature type="compositionally biased region" description="Pro residues" evidence="5">
    <location>
        <begin position="293"/>
        <end position="303"/>
    </location>
</feature>
<organism evidence="8 9">
    <name type="scientific">Saccharata proteae CBS 121410</name>
    <dbReference type="NCBI Taxonomy" id="1314787"/>
    <lineage>
        <taxon>Eukaryota</taxon>
        <taxon>Fungi</taxon>
        <taxon>Dikarya</taxon>
        <taxon>Ascomycota</taxon>
        <taxon>Pezizomycotina</taxon>
        <taxon>Dothideomycetes</taxon>
        <taxon>Dothideomycetes incertae sedis</taxon>
        <taxon>Botryosphaeriales</taxon>
        <taxon>Saccharataceae</taxon>
        <taxon>Saccharata</taxon>
    </lineage>
</organism>
<protein>
    <submittedName>
        <fullName evidence="8">Cycloheximide resistance protein</fullName>
    </submittedName>
</protein>
<feature type="transmembrane region" description="Helical" evidence="6">
    <location>
        <begin position="453"/>
        <end position="475"/>
    </location>
</feature>
<dbReference type="Gene3D" id="1.20.1250.20">
    <property type="entry name" value="MFS general substrate transporter like domains"/>
    <property type="match status" value="1"/>
</dbReference>
<dbReference type="InterPro" id="IPR036259">
    <property type="entry name" value="MFS_trans_sf"/>
</dbReference>
<dbReference type="PANTHER" id="PTHR23502">
    <property type="entry name" value="MAJOR FACILITATOR SUPERFAMILY"/>
    <property type="match status" value="1"/>
</dbReference>
<feature type="transmembrane region" description="Helical" evidence="6">
    <location>
        <begin position="336"/>
        <end position="362"/>
    </location>
</feature>
<feature type="transmembrane region" description="Helical" evidence="6">
    <location>
        <begin position="111"/>
        <end position="130"/>
    </location>
</feature>
<dbReference type="Proteomes" id="UP000799776">
    <property type="component" value="Unassembled WGS sequence"/>
</dbReference>
<dbReference type="SUPFAM" id="SSF103473">
    <property type="entry name" value="MFS general substrate transporter"/>
    <property type="match status" value="1"/>
</dbReference>
<feature type="compositionally biased region" description="Basic and acidic residues" evidence="5">
    <location>
        <begin position="269"/>
        <end position="280"/>
    </location>
</feature>
<evidence type="ECO:0000313" key="8">
    <source>
        <dbReference type="EMBL" id="KAF2084862.1"/>
    </source>
</evidence>
<dbReference type="EMBL" id="ML978736">
    <property type="protein sequence ID" value="KAF2084862.1"/>
    <property type="molecule type" value="Genomic_DNA"/>
</dbReference>
<evidence type="ECO:0000256" key="6">
    <source>
        <dbReference type="SAM" id="Phobius"/>
    </source>
</evidence>
<keyword evidence="9" id="KW-1185">Reference proteome</keyword>
<dbReference type="PROSITE" id="PS50850">
    <property type="entry name" value="MFS"/>
    <property type="match status" value="1"/>
</dbReference>
<dbReference type="PANTHER" id="PTHR23502:SF4">
    <property type="entry name" value="MAJOR FACILITATOR SUPERFAMILY (MFS) PROFILE DOMAIN-CONTAINING PROTEIN-RELATED"/>
    <property type="match status" value="1"/>
</dbReference>
<evidence type="ECO:0000259" key="7">
    <source>
        <dbReference type="PROSITE" id="PS50850"/>
    </source>
</evidence>
<feature type="transmembrane region" description="Helical" evidence="6">
    <location>
        <begin position="71"/>
        <end position="91"/>
    </location>
</feature>
<comment type="caution">
    <text evidence="8">The sequence shown here is derived from an EMBL/GenBank/DDBJ whole genome shotgun (WGS) entry which is preliminary data.</text>
</comment>
<reference evidence="8" key="1">
    <citation type="journal article" date="2020" name="Stud. Mycol.">
        <title>101 Dothideomycetes genomes: a test case for predicting lifestyles and emergence of pathogens.</title>
        <authorList>
            <person name="Haridas S."/>
            <person name="Albert R."/>
            <person name="Binder M."/>
            <person name="Bloem J."/>
            <person name="Labutti K."/>
            <person name="Salamov A."/>
            <person name="Andreopoulos B."/>
            <person name="Baker S."/>
            <person name="Barry K."/>
            <person name="Bills G."/>
            <person name="Bluhm B."/>
            <person name="Cannon C."/>
            <person name="Castanera R."/>
            <person name="Culley D."/>
            <person name="Daum C."/>
            <person name="Ezra D."/>
            <person name="Gonzalez J."/>
            <person name="Henrissat B."/>
            <person name="Kuo A."/>
            <person name="Liang C."/>
            <person name="Lipzen A."/>
            <person name="Lutzoni F."/>
            <person name="Magnuson J."/>
            <person name="Mondo S."/>
            <person name="Nolan M."/>
            <person name="Ohm R."/>
            <person name="Pangilinan J."/>
            <person name="Park H.-J."/>
            <person name="Ramirez L."/>
            <person name="Alfaro M."/>
            <person name="Sun H."/>
            <person name="Tritt A."/>
            <person name="Yoshinaga Y."/>
            <person name="Zwiers L.-H."/>
            <person name="Turgeon B."/>
            <person name="Goodwin S."/>
            <person name="Spatafora J."/>
            <person name="Crous P."/>
            <person name="Grigoriev I."/>
        </authorList>
    </citation>
    <scope>NUCLEOTIDE SEQUENCE</scope>
    <source>
        <strain evidence="8">CBS 121410</strain>
    </source>
</reference>
<dbReference type="OrthoDB" id="2585655at2759"/>
<dbReference type="GO" id="GO:0022857">
    <property type="term" value="F:transmembrane transporter activity"/>
    <property type="evidence" value="ECO:0007669"/>
    <property type="project" value="InterPro"/>
</dbReference>
<feature type="domain" description="Major facilitator superfamily (MFS) profile" evidence="7">
    <location>
        <begin position="72"/>
        <end position="557"/>
    </location>
</feature>
<feature type="transmembrane region" description="Helical" evidence="6">
    <location>
        <begin position="513"/>
        <end position="536"/>
    </location>
</feature>
<dbReference type="GO" id="GO:0005886">
    <property type="term" value="C:plasma membrane"/>
    <property type="evidence" value="ECO:0007669"/>
    <property type="project" value="TreeGrafter"/>
</dbReference>
<feature type="transmembrane region" description="Helical" evidence="6">
    <location>
        <begin position="374"/>
        <end position="401"/>
    </location>
</feature>
<sequence>MPFGILECDRLDVVPGTACMNDQADLPGELHDIPTSRLKHGTGKHSHIILVPQPSDSPNDPLNWPLWRKDLILLIISFSASIVGAYGPMLGPGFVTIAAELGISVNTLSQSTSWLILTLGLCVFFANPLAKVYGKRPVYLLASALLFAVSVWGACTKSYGGFLAGRIIGGIGMAPYEVLVQATIGDIYFVHQRATRIAVWNIFLMCGIAGASFVSGYIIEDLGYRWTFGVCAILFGVSGVLIVFLVPETSYIRPADGTTLTTRLTGDTDTEKHTPSERTNNDLTSLPACPSRPSTPFPPPTATDPPQTYLSTLRPFSGRYSHAPLHRIMLRPFVMFALYPSVVWALLIYGTTLSYLVVFSVVNGQIFVSAPYNFSVATTGLTGLSPFILTIIAETVSGPLNDYICLRLTQRNRGVYEPEFRLVLMLVVVVLGALGFFGFGLTVHYQTHWAGPVLTYGAANAAMGFAGVCVFGYLLDSYPKLAEEAFVAVNARNFLTFGLTYFVNDWLARDGALRVFCVLGAAFVGVCALTVPLWVFGKRIRGRIARSQFLNEFMTDL</sequence>
<keyword evidence="4 6" id="KW-0472">Membrane</keyword>
<gene>
    <name evidence="8" type="ORF">K490DRAFT_48025</name>
</gene>
<keyword evidence="3 6" id="KW-1133">Transmembrane helix</keyword>
<dbReference type="InterPro" id="IPR020846">
    <property type="entry name" value="MFS_dom"/>
</dbReference>
<feature type="transmembrane region" description="Helical" evidence="6">
    <location>
        <begin position="137"/>
        <end position="155"/>
    </location>
</feature>
<evidence type="ECO:0000256" key="4">
    <source>
        <dbReference type="ARBA" id="ARBA00023136"/>
    </source>
</evidence>
<dbReference type="Pfam" id="PF07690">
    <property type="entry name" value="MFS_1"/>
    <property type="match status" value="1"/>
</dbReference>
<feature type="transmembrane region" description="Helical" evidence="6">
    <location>
        <begin position="197"/>
        <end position="219"/>
    </location>
</feature>
<proteinExistence type="predicted"/>
<evidence type="ECO:0000313" key="9">
    <source>
        <dbReference type="Proteomes" id="UP000799776"/>
    </source>
</evidence>
<evidence type="ECO:0000256" key="2">
    <source>
        <dbReference type="ARBA" id="ARBA00022692"/>
    </source>
</evidence>